<sequence length="125" mass="13882">MTRALTDCYQIDGRPMPAPDAEADFSFTDLDASDSGRTEDGVMHRIVVREKVGAWGFAYSHLTDEELAYLKGLFAGKATFQFTHPVFGASNATETCTAYMSQYGAAWKSKATGTWRNFKFNIIEC</sequence>
<dbReference type="EMBL" id="DXEI01000066">
    <property type="protein sequence ID" value="HIX94642.1"/>
    <property type="molecule type" value="Genomic_DNA"/>
</dbReference>
<reference evidence="1" key="1">
    <citation type="journal article" date="2021" name="PeerJ">
        <title>Extensive microbial diversity within the chicken gut microbiome revealed by metagenomics and culture.</title>
        <authorList>
            <person name="Gilroy R."/>
            <person name="Ravi A."/>
            <person name="Getino M."/>
            <person name="Pursley I."/>
            <person name="Horton D.L."/>
            <person name="Alikhan N.F."/>
            <person name="Baker D."/>
            <person name="Gharbi K."/>
            <person name="Hall N."/>
            <person name="Watson M."/>
            <person name="Adriaenssens E.M."/>
            <person name="Foster-Nyarko E."/>
            <person name="Jarju S."/>
            <person name="Secka A."/>
            <person name="Antonio M."/>
            <person name="Oren A."/>
            <person name="Chaudhuri R.R."/>
            <person name="La Ragione R."/>
            <person name="Hildebrand F."/>
            <person name="Pallen M.J."/>
        </authorList>
    </citation>
    <scope>NUCLEOTIDE SEQUENCE</scope>
    <source>
        <strain evidence="1">ChiHecec2B26-7398</strain>
    </source>
</reference>
<comment type="caution">
    <text evidence="1">The sequence shown here is derived from an EMBL/GenBank/DDBJ whole genome shotgun (WGS) entry which is preliminary data.</text>
</comment>
<accession>A0A9D2BV30</accession>
<reference evidence="1" key="2">
    <citation type="submission" date="2021-04" db="EMBL/GenBank/DDBJ databases">
        <authorList>
            <person name="Gilroy R."/>
        </authorList>
    </citation>
    <scope>NUCLEOTIDE SEQUENCE</scope>
    <source>
        <strain evidence="1">ChiHecec2B26-7398</strain>
    </source>
</reference>
<protein>
    <submittedName>
        <fullName evidence="1">Uncharacterized protein</fullName>
    </submittedName>
</protein>
<organism evidence="1 2">
    <name type="scientific">Candidatus Gemmiger excrementipullorum</name>
    <dbReference type="NCBI Taxonomy" id="2838610"/>
    <lineage>
        <taxon>Bacteria</taxon>
        <taxon>Bacillati</taxon>
        <taxon>Bacillota</taxon>
        <taxon>Clostridia</taxon>
        <taxon>Eubacteriales</taxon>
        <taxon>Gemmiger</taxon>
    </lineage>
</organism>
<evidence type="ECO:0000313" key="2">
    <source>
        <dbReference type="Proteomes" id="UP000886751"/>
    </source>
</evidence>
<gene>
    <name evidence="1" type="ORF">H9846_04210</name>
</gene>
<proteinExistence type="predicted"/>
<name>A0A9D2BV30_9FIRM</name>
<evidence type="ECO:0000313" key="1">
    <source>
        <dbReference type="EMBL" id="HIX94642.1"/>
    </source>
</evidence>
<dbReference type="Proteomes" id="UP000886751">
    <property type="component" value="Unassembled WGS sequence"/>
</dbReference>
<dbReference type="AlphaFoldDB" id="A0A9D2BV30"/>